<dbReference type="RefSeq" id="WP_309392124.1">
    <property type="nucleotide sequence ID" value="NZ_JADBEO010000024.1"/>
</dbReference>
<name>A0ABU1DH28_9HYPH</name>
<evidence type="ECO:0000313" key="2">
    <source>
        <dbReference type="Proteomes" id="UP001181622"/>
    </source>
</evidence>
<reference evidence="1" key="1">
    <citation type="submission" date="2020-10" db="EMBL/GenBank/DDBJ databases">
        <authorList>
            <person name="Abbas A."/>
            <person name="Razzaq R."/>
            <person name="Waqas M."/>
            <person name="Abbas N."/>
            <person name="Nielsen T.K."/>
            <person name="Hansen L.H."/>
            <person name="Hussain S."/>
            <person name="Shahid M."/>
        </authorList>
    </citation>
    <scope>NUCLEOTIDE SEQUENCE</scope>
    <source>
        <strain evidence="1">S14</strain>
    </source>
</reference>
<protein>
    <submittedName>
        <fullName evidence="1">AAA family ATPase</fullName>
    </submittedName>
</protein>
<proteinExistence type="predicted"/>
<organism evidence="1 2">
    <name type="scientific">Chelatococcus sambhunathii</name>
    <dbReference type="NCBI Taxonomy" id="363953"/>
    <lineage>
        <taxon>Bacteria</taxon>
        <taxon>Pseudomonadati</taxon>
        <taxon>Pseudomonadota</taxon>
        <taxon>Alphaproteobacteria</taxon>
        <taxon>Hyphomicrobiales</taxon>
        <taxon>Chelatococcaceae</taxon>
        <taxon>Chelatococcus</taxon>
    </lineage>
</organism>
<dbReference type="EMBL" id="JADBEO010000024">
    <property type="protein sequence ID" value="MDR4307345.1"/>
    <property type="molecule type" value="Genomic_DNA"/>
</dbReference>
<comment type="caution">
    <text evidence="1">The sequence shown here is derived from an EMBL/GenBank/DDBJ whole genome shotgun (WGS) entry which is preliminary data.</text>
</comment>
<gene>
    <name evidence="1" type="ORF">IHQ68_12030</name>
</gene>
<keyword evidence="2" id="KW-1185">Reference proteome</keyword>
<dbReference type="InterPro" id="IPR027417">
    <property type="entry name" value="P-loop_NTPase"/>
</dbReference>
<evidence type="ECO:0000313" key="1">
    <source>
        <dbReference type="EMBL" id="MDR4307345.1"/>
    </source>
</evidence>
<dbReference type="Pfam" id="PF13671">
    <property type="entry name" value="AAA_33"/>
    <property type="match status" value="1"/>
</dbReference>
<dbReference type="PANTHER" id="PTHR39206:SF1">
    <property type="entry name" value="SLL8004 PROTEIN"/>
    <property type="match status" value="1"/>
</dbReference>
<sequence length="195" mass="21108">MPNGRPTFWLIAGPNGIGKTTFARARLEAISGSVNFVNMDEIARGLSPLRPSVAERDAAEVALERARRFIAARTTFAMETTLSGRAHLRLVETAKLSGMETALMFFAAADPRICLERIARRVAEGGHDVDRDVALRRFGRGASNFSLYAAAVDLWRLYDASGAKPVLAAEGVTARLAFADPDILARLPNVRLPSA</sequence>
<dbReference type="Gene3D" id="3.40.50.300">
    <property type="entry name" value="P-loop containing nucleotide triphosphate hydrolases"/>
    <property type="match status" value="1"/>
</dbReference>
<dbReference type="PANTHER" id="PTHR39206">
    <property type="entry name" value="SLL8004 PROTEIN"/>
    <property type="match status" value="1"/>
</dbReference>
<dbReference type="Proteomes" id="UP001181622">
    <property type="component" value="Unassembled WGS sequence"/>
</dbReference>
<dbReference type="SUPFAM" id="SSF52540">
    <property type="entry name" value="P-loop containing nucleoside triphosphate hydrolases"/>
    <property type="match status" value="1"/>
</dbReference>
<accession>A0ABU1DH28</accession>